<dbReference type="GO" id="GO:0008422">
    <property type="term" value="F:beta-glucosidase activity"/>
    <property type="evidence" value="ECO:0007669"/>
    <property type="project" value="TreeGrafter"/>
</dbReference>
<dbReference type="EMBL" id="CP133618">
    <property type="protein sequence ID" value="WMV39756.1"/>
    <property type="molecule type" value="Genomic_DNA"/>
</dbReference>
<evidence type="ECO:0000313" key="7">
    <source>
        <dbReference type="Proteomes" id="UP001234989"/>
    </source>
</evidence>
<evidence type="ECO:0000256" key="1">
    <source>
        <dbReference type="ARBA" id="ARBA00010838"/>
    </source>
</evidence>
<dbReference type="AlphaFoldDB" id="A0AAF0U5V0"/>
<keyword evidence="2" id="KW-0378">Hydrolase</keyword>
<dbReference type="SUPFAM" id="SSF81383">
    <property type="entry name" value="F-box domain"/>
    <property type="match status" value="1"/>
</dbReference>
<evidence type="ECO:0000256" key="4">
    <source>
        <dbReference type="RuleBase" id="RU003690"/>
    </source>
</evidence>
<dbReference type="Proteomes" id="UP001234989">
    <property type="component" value="Chromosome 7"/>
</dbReference>
<dbReference type="Pfam" id="PF07734">
    <property type="entry name" value="FBA_1"/>
    <property type="match status" value="1"/>
</dbReference>
<keyword evidence="7" id="KW-1185">Reference proteome</keyword>
<dbReference type="Pfam" id="PF00232">
    <property type="entry name" value="Glyco_hydro_1"/>
    <property type="match status" value="1"/>
</dbReference>
<dbReference type="Pfam" id="PF00646">
    <property type="entry name" value="F-box"/>
    <property type="match status" value="1"/>
</dbReference>
<dbReference type="FunFam" id="3.20.20.80:FF:000020">
    <property type="entry name" value="Beta-glucosidase 12"/>
    <property type="match status" value="1"/>
</dbReference>
<keyword evidence="3" id="KW-0326">Glycosidase</keyword>
<dbReference type="InterPro" id="IPR017451">
    <property type="entry name" value="F-box-assoc_interact_dom"/>
</dbReference>
<organism evidence="6 7">
    <name type="scientific">Solanum verrucosum</name>
    <dbReference type="NCBI Taxonomy" id="315347"/>
    <lineage>
        <taxon>Eukaryota</taxon>
        <taxon>Viridiplantae</taxon>
        <taxon>Streptophyta</taxon>
        <taxon>Embryophyta</taxon>
        <taxon>Tracheophyta</taxon>
        <taxon>Spermatophyta</taxon>
        <taxon>Magnoliopsida</taxon>
        <taxon>eudicotyledons</taxon>
        <taxon>Gunneridae</taxon>
        <taxon>Pentapetalae</taxon>
        <taxon>asterids</taxon>
        <taxon>lamiids</taxon>
        <taxon>Solanales</taxon>
        <taxon>Solanaceae</taxon>
        <taxon>Solanoideae</taxon>
        <taxon>Solaneae</taxon>
        <taxon>Solanum</taxon>
    </lineage>
</organism>
<gene>
    <name evidence="6" type="ORF">MTR67_033141</name>
</gene>
<proteinExistence type="inferred from homology"/>
<comment type="similarity">
    <text evidence="1 4">Belongs to the glycosyl hydrolase 1 family.</text>
</comment>
<dbReference type="InterPro" id="IPR001810">
    <property type="entry name" value="F-box_dom"/>
</dbReference>
<evidence type="ECO:0000256" key="2">
    <source>
        <dbReference type="ARBA" id="ARBA00022801"/>
    </source>
</evidence>
<evidence type="ECO:0000313" key="6">
    <source>
        <dbReference type="EMBL" id="WMV39756.1"/>
    </source>
</evidence>
<dbReference type="SUPFAM" id="SSF51445">
    <property type="entry name" value="(Trans)glycosidases"/>
    <property type="match status" value="1"/>
</dbReference>
<dbReference type="Gene3D" id="3.20.20.80">
    <property type="entry name" value="Glycosidases"/>
    <property type="match status" value="1"/>
</dbReference>
<reference evidence="6" key="1">
    <citation type="submission" date="2023-08" db="EMBL/GenBank/DDBJ databases">
        <title>A de novo genome assembly of Solanum verrucosum Schlechtendal, a Mexican diploid species geographically isolated from the other diploid A-genome species in potato relatives.</title>
        <authorList>
            <person name="Hosaka K."/>
        </authorList>
    </citation>
    <scope>NUCLEOTIDE SEQUENCE</scope>
    <source>
        <tissue evidence="6">Young leaves</tissue>
    </source>
</reference>
<dbReference type="PANTHER" id="PTHR10353">
    <property type="entry name" value="GLYCOSYL HYDROLASE"/>
    <property type="match status" value="1"/>
</dbReference>
<dbReference type="CDD" id="cd22157">
    <property type="entry name" value="F-box_AtFBW1-like"/>
    <property type="match status" value="1"/>
</dbReference>
<sequence>MVSGRINNGDTGDIADDHYHRFQEDVELMHSIGLNSYRFSISWSRVLPRGRFGKVNLAGVTFYNKLIDSLLLKGITPFVTLNHHDHPHELEEKYGGWLNPVMQEEFSYFAQICFASFGDRVKYWTTINEPNMFAEMAYVRGVYPPARCSPPFGNCSAGNSDTEPLVAMHNMLLAHAKAAKLYREHFQPKHRGLIGIVVHSFMYKPLRNNDFDRDAANRAVLFTAAWVFDPLVHGDYPPEMRKYLLDALPRFTSDERKLIKDSIDFMGINHYGTLYAKDCIYSSCVCSNSSCIAGGDHPIHGYLITLAEKDGVSIGEPTGMPRFFVVPNGMEEIVDYMKKRYHNKPMFVTENGYASLNPTTAQADELQNDTKRVEFHKSYLASLARAIRKGADVRGYFIWSLMDNFEWTSGYELKFGLYYVDRATLDRVPKLSAKCGTSSKKNKEMFLHNEGKQSKNIIEEINQMDIDWAIEIYFPEEIIVEILIKLPVQSLLRFKCASKFWKTLITSDHFKAKHYNHAKNNKKILITRWLPDHTTSYYCSSLSSPQPLQKLGCCPSNNKPNSTFGLGYDSISDDYKILKIDNNGGDDSRPPSKILALKSDSWRKIDNHPRIFHNSTYRDGPLTFVCGAFHWLSKDNVNNYFMISLNISSEVYKEIELPEEICNIPNMRFIKRDLSVIEGMLCAFCSCLHPRQGAREGRLRCTQSRAAATDVVNVGSSGFRRRIGLAE</sequence>
<dbReference type="InterPro" id="IPR006527">
    <property type="entry name" value="F-box-assoc_dom_typ1"/>
</dbReference>
<dbReference type="Gene3D" id="1.20.1280.50">
    <property type="match status" value="1"/>
</dbReference>
<dbReference type="InterPro" id="IPR036047">
    <property type="entry name" value="F-box-like_dom_sf"/>
</dbReference>
<dbReference type="InterPro" id="IPR017853">
    <property type="entry name" value="GH"/>
</dbReference>
<dbReference type="InterPro" id="IPR001360">
    <property type="entry name" value="Glyco_hydro_1"/>
</dbReference>
<dbReference type="NCBIfam" id="TIGR01640">
    <property type="entry name" value="F_box_assoc_1"/>
    <property type="match status" value="1"/>
</dbReference>
<dbReference type="PANTHER" id="PTHR10353:SF175">
    <property type="entry name" value="BETA-GLUCOSIDASE 18-LIKE ISOFORM X1"/>
    <property type="match status" value="1"/>
</dbReference>
<dbReference type="GO" id="GO:0005975">
    <property type="term" value="P:carbohydrate metabolic process"/>
    <property type="evidence" value="ECO:0007669"/>
    <property type="project" value="InterPro"/>
</dbReference>
<feature type="domain" description="F-box" evidence="5">
    <location>
        <begin position="474"/>
        <end position="514"/>
    </location>
</feature>
<dbReference type="SMART" id="SM00256">
    <property type="entry name" value="FBOX"/>
    <property type="match status" value="1"/>
</dbReference>
<evidence type="ECO:0000256" key="3">
    <source>
        <dbReference type="ARBA" id="ARBA00023295"/>
    </source>
</evidence>
<name>A0AAF0U5V0_SOLVR</name>
<accession>A0AAF0U5V0</accession>
<protein>
    <recommendedName>
        <fullName evidence="5">F-box domain-containing protein</fullName>
    </recommendedName>
</protein>
<evidence type="ECO:0000259" key="5">
    <source>
        <dbReference type="SMART" id="SM00256"/>
    </source>
</evidence>
<dbReference type="PRINTS" id="PR00131">
    <property type="entry name" value="GLHYDRLASE1"/>
</dbReference>